<dbReference type="GO" id="GO:0005198">
    <property type="term" value="F:structural molecule activity"/>
    <property type="evidence" value="ECO:0007669"/>
    <property type="project" value="InterPro"/>
</dbReference>
<accession>A0A3G5AIX8</accession>
<dbReference type="EMBL" id="MK072449">
    <property type="protein sequence ID" value="AYV85379.1"/>
    <property type="molecule type" value="Genomic_DNA"/>
</dbReference>
<feature type="domain" description="Major capsid protein C-terminal" evidence="4">
    <location>
        <begin position="324"/>
        <end position="504"/>
    </location>
</feature>
<evidence type="ECO:0000256" key="1">
    <source>
        <dbReference type="ARBA" id="ARBA00004328"/>
    </source>
</evidence>
<dbReference type="Gene3D" id="2.70.9.20">
    <property type="entry name" value="Major capsid protein Vp54"/>
    <property type="match status" value="1"/>
</dbReference>
<dbReference type="InterPro" id="IPR038519">
    <property type="entry name" value="MCP_C_sf"/>
</dbReference>
<proteinExistence type="predicted"/>
<organism evidence="6">
    <name type="scientific">Satyrvirus sp</name>
    <dbReference type="NCBI Taxonomy" id="2487771"/>
    <lineage>
        <taxon>Viruses</taxon>
        <taxon>Varidnaviria</taxon>
        <taxon>Bamfordvirae</taxon>
        <taxon>Nucleocytoviricota</taxon>
        <taxon>Megaviricetes</taxon>
        <taxon>Imitervirales</taxon>
        <taxon>Mimiviridae</taxon>
        <taxon>Megamimivirinae</taxon>
    </lineage>
</organism>
<gene>
    <name evidence="6" type="ORF">Satyrvirus13_12</name>
</gene>
<evidence type="ECO:0000256" key="3">
    <source>
        <dbReference type="ARBA" id="ARBA00022844"/>
    </source>
</evidence>
<dbReference type="InterPro" id="IPR007542">
    <property type="entry name" value="MCP_C"/>
</dbReference>
<sequence length="511" mass="59178">MAGGGLIELVAHGIQDIYLINDPHITFFKILYRRHTNFSTESVIQNFSSAGNFGETVSCTISRVGDLVGKIFLYVEIPALPKFIDPSTGEEDLIKKVAWINNLGYGLVQEISIFIGDRQIDKQYGEWMYIWSQVSNRHNHALDKMVGNVPEMFKFSNGKPGYKLYIPLEFWFCRNIGLSLPLIALLPDVKIVVQFRRLEECCRIAPTNSMEIVEDIVPFKNGDYIEQTIDYKTIYGLVTDYDYIKKKLYYIKIQNPTSSRRNFEADQNNNPSNTNYRIHNSLTGTYCTPKPNTKESPEQTILINKPSFVNSFLYVDYVYLDNDERNRFSGNNYEYLIEQVQFNQYMGVGSPSVKQNLTLNHPSKAHYWVVQLDRLVGPGTINDLFNYTTSHIHRTKNGEYFHGRDIVRSAKMVLNGKNRFNTRGPEYFNLVEPYEHHYRGPNPGINVYSFSIYPENHQPSSTINMSRIDSAYMDMRLDDEINSNNTCKIRSYTINYNILRIFFNLANLAFE</sequence>
<dbReference type="Pfam" id="PF04451">
    <property type="entry name" value="Capsid_NCLDV"/>
    <property type="match status" value="1"/>
</dbReference>
<protein>
    <recommendedName>
        <fullName evidence="7">NCLDV major capsid protein</fullName>
    </recommendedName>
</protein>
<name>A0A3G5AIX8_9VIRU</name>
<dbReference type="InterPro" id="IPR016112">
    <property type="entry name" value="VP_dsDNA_II"/>
</dbReference>
<evidence type="ECO:0000259" key="5">
    <source>
        <dbReference type="Pfam" id="PF16903"/>
    </source>
</evidence>
<keyword evidence="3" id="KW-0946">Virion</keyword>
<evidence type="ECO:0000313" key="6">
    <source>
        <dbReference type="EMBL" id="AYV85379.1"/>
    </source>
</evidence>
<dbReference type="GO" id="GO:0019028">
    <property type="term" value="C:viral capsid"/>
    <property type="evidence" value="ECO:0007669"/>
    <property type="project" value="UniProtKB-KW"/>
</dbReference>
<reference evidence="6" key="1">
    <citation type="submission" date="2018-10" db="EMBL/GenBank/DDBJ databases">
        <title>Hidden diversity of soil giant viruses.</title>
        <authorList>
            <person name="Schulz F."/>
            <person name="Alteio L."/>
            <person name="Goudeau D."/>
            <person name="Ryan E.M."/>
            <person name="Malmstrom R.R."/>
            <person name="Blanchard J."/>
            <person name="Woyke T."/>
        </authorList>
    </citation>
    <scope>NUCLEOTIDE SEQUENCE</scope>
    <source>
        <strain evidence="6">SAV1</strain>
    </source>
</reference>
<dbReference type="SUPFAM" id="SSF49749">
    <property type="entry name" value="Group II dsDNA viruses VP"/>
    <property type="match status" value="2"/>
</dbReference>
<keyword evidence="2" id="KW-0167">Capsid protein</keyword>
<evidence type="ECO:0000256" key="2">
    <source>
        <dbReference type="ARBA" id="ARBA00022561"/>
    </source>
</evidence>
<dbReference type="Pfam" id="PF16903">
    <property type="entry name" value="Capsid_N"/>
    <property type="match status" value="1"/>
</dbReference>
<evidence type="ECO:0000259" key="4">
    <source>
        <dbReference type="Pfam" id="PF04451"/>
    </source>
</evidence>
<evidence type="ECO:0008006" key="7">
    <source>
        <dbReference type="Google" id="ProtNLM"/>
    </source>
</evidence>
<feature type="domain" description="Major capsid protein N-terminal" evidence="5">
    <location>
        <begin position="26"/>
        <end position="218"/>
    </location>
</feature>
<dbReference type="Gene3D" id="2.70.9.10">
    <property type="entry name" value="Adenovirus Type 2 Hexon, domain 4"/>
    <property type="match status" value="1"/>
</dbReference>
<dbReference type="InterPro" id="IPR031654">
    <property type="entry name" value="Capsid_N"/>
</dbReference>
<comment type="subcellular location">
    <subcellularLocation>
        <location evidence="1">Virion</location>
    </subcellularLocation>
</comment>